<evidence type="ECO:0000259" key="5">
    <source>
        <dbReference type="Pfam" id="PF04542"/>
    </source>
</evidence>
<name>A0A3B7MJI7_9BACT</name>
<accession>A0A3B7MJI7</accession>
<dbReference type="SUPFAM" id="SSF88659">
    <property type="entry name" value="Sigma3 and sigma4 domains of RNA polymerase sigma factors"/>
    <property type="match status" value="1"/>
</dbReference>
<comment type="similarity">
    <text evidence="1">Belongs to the sigma-70 factor family. ECF subfamily.</text>
</comment>
<evidence type="ECO:0000256" key="1">
    <source>
        <dbReference type="ARBA" id="ARBA00010641"/>
    </source>
</evidence>
<dbReference type="AlphaFoldDB" id="A0A3B7MJI7"/>
<dbReference type="KEGG" id="pseg:D3H65_04110"/>
<dbReference type="CDD" id="cd06171">
    <property type="entry name" value="Sigma70_r4"/>
    <property type="match status" value="1"/>
</dbReference>
<gene>
    <name evidence="7" type="ORF">D3H65_04110</name>
</gene>
<dbReference type="NCBIfam" id="TIGR02937">
    <property type="entry name" value="sigma70-ECF"/>
    <property type="match status" value="1"/>
</dbReference>
<evidence type="ECO:0000256" key="4">
    <source>
        <dbReference type="ARBA" id="ARBA00023163"/>
    </source>
</evidence>
<keyword evidence="8" id="KW-1185">Reference proteome</keyword>
<dbReference type="GO" id="GO:0006352">
    <property type="term" value="P:DNA-templated transcription initiation"/>
    <property type="evidence" value="ECO:0007669"/>
    <property type="project" value="InterPro"/>
</dbReference>
<dbReference type="GO" id="GO:0003677">
    <property type="term" value="F:DNA binding"/>
    <property type="evidence" value="ECO:0007669"/>
    <property type="project" value="InterPro"/>
</dbReference>
<dbReference type="PANTHER" id="PTHR43133:SF46">
    <property type="entry name" value="RNA POLYMERASE SIGMA-70 FACTOR ECF SUBFAMILY"/>
    <property type="match status" value="1"/>
</dbReference>
<dbReference type="InterPro" id="IPR036388">
    <property type="entry name" value="WH-like_DNA-bd_sf"/>
</dbReference>
<dbReference type="InterPro" id="IPR014284">
    <property type="entry name" value="RNA_pol_sigma-70_dom"/>
</dbReference>
<evidence type="ECO:0000259" key="6">
    <source>
        <dbReference type="Pfam" id="PF08281"/>
    </source>
</evidence>
<dbReference type="InterPro" id="IPR013249">
    <property type="entry name" value="RNA_pol_sigma70_r4_t2"/>
</dbReference>
<keyword evidence="2" id="KW-0805">Transcription regulation</keyword>
<dbReference type="InterPro" id="IPR007627">
    <property type="entry name" value="RNA_pol_sigma70_r2"/>
</dbReference>
<feature type="domain" description="RNA polymerase sigma-70 region 2" evidence="5">
    <location>
        <begin position="28"/>
        <end position="94"/>
    </location>
</feature>
<reference evidence="7 8" key="1">
    <citation type="submission" date="2018-09" db="EMBL/GenBank/DDBJ databases">
        <title>Genome sequencing of strain 6GH32-13.</title>
        <authorList>
            <person name="Weon H.-Y."/>
            <person name="Heo J."/>
            <person name="Kwon S.-W."/>
        </authorList>
    </citation>
    <scope>NUCLEOTIDE SEQUENCE [LARGE SCALE GENOMIC DNA]</scope>
    <source>
        <strain evidence="7 8">5GH32-13</strain>
    </source>
</reference>
<dbReference type="Proteomes" id="UP000263900">
    <property type="component" value="Chromosome"/>
</dbReference>
<dbReference type="SUPFAM" id="SSF88946">
    <property type="entry name" value="Sigma2 domain of RNA polymerase sigma factors"/>
    <property type="match status" value="1"/>
</dbReference>
<dbReference type="OrthoDB" id="799938at2"/>
<dbReference type="RefSeq" id="WP_119049044.1">
    <property type="nucleotide sequence ID" value="NZ_CP032157.1"/>
</dbReference>
<evidence type="ECO:0000313" key="7">
    <source>
        <dbReference type="EMBL" id="AXY73206.1"/>
    </source>
</evidence>
<dbReference type="Pfam" id="PF04542">
    <property type="entry name" value="Sigma70_r2"/>
    <property type="match status" value="1"/>
</dbReference>
<evidence type="ECO:0000256" key="2">
    <source>
        <dbReference type="ARBA" id="ARBA00023015"/>
    </source>
</evidence>
<dbReference type="Gene3D" id="1.10.10.10">
    <property type="entry name" value="Winged helix-like DNA-binding domain superfamily/Winged helix DNA-binding domain"/>
    <property type="match status" value="1"/>
</dbReference>
<keyword evidence="3" id="KW-0731">Sigma factor</keyword>
<dbReference type="Gene3D" id="1.10.1740.10">
    <property type="match status" value="1"/>
</dbReference>
<evidence type="ECO:0000313" key="8">
    <source>
        <dbReference type="Proteomes" id="UP000263900"/>
    </source>
</evidence>
<dbReference type="InterPro" id="IPR013325">
    <property type="entry name" value="RNA_pol_sigma_r2"/>
</dbReference>
<dbReference type="EMBL" id="CP032157">
    <property type="protein sequence ID" value="AXY73206.1"/>
    <property type="molecule type" value="Genomic_DNA"/>
</dbReference>
<dbReference type="InterPro" id="IPR013324">
    <property type="entry name" value="RNA_pol_sigma_r3/r4-like"/>
</dbReference>
<keyword evidence="4" id="KW-0804">Transcription</keyword>
<evidence type="ECO:0000256" key="3">
    <source>
        <dbReference type="ARBA" id="ARBA00023082"/>
    </source>
</evidence>
<proteinExistence type="inferred from homology"/>
<organism evidence="7 8">
    <name type="scientific">Paraflavitalea soli</name>
    <dbReference type="NCBI Taxonomy" id="2315862"/>
    <lineage>
        <taxon>Bacteria</taxon>
        <taxon>Pseudomonadati</taxon>
        <taxon>Bacteroidota</taxon>
        <taxon>Chitinophagia</taxon>
        <taxon>Chitinophagales</taxon>
        <taxon>Chitinophagaceae</taxon>
        <taxon>Paraflavitalea</taxon>
    </lineage>
</organism>
<protein>
    <submittedName>
        <fullName evidence="7">Sigma-70 family RNA polymerase sigma factor</fullName>
    </submittedName>
</protein>
<sequence length="199" mass="22829">MDARSQQTDEKILFARIAEGDETAFRKLFQDYMPVIFPMILQVTKSGPVAEDIIQETFLRLWVHRDRLKDINNPRAWILRIAYFQAFTYLRDQSIHSRAVANVPAEETNPADTEMQMAFKSTEALVKKAVDQLPGQQNKVYRLSREGGLKTSEIASQMGLSEQSVKNTLVRALKFIREYLEKAGYALLLFFLLLIGTKP</sequence>
<dbReference type="GO" id="GO:0016987">
    <property type="term" value="F:sigma factor activity"/>
    <property type="evidence" value="ECO:0007669"/>
    <property type="project" value="UniProtKB-KW"/>
</dbReference>
<dbReference type="PANTHER" id="PTHR43133">
    <property type="entry name" value="RNA POLYMERASE ECF-TYPE SIGMA FACTO"/>
    <property type="match status" value="1"/>
</dbReference>
<dbReference type="InterPro" id="IPR039425">
    <property type="entry name" value="RNA_pol_sigma-70-like"/>
</dbReference>
<dbReference type="Pfam" id="PF08281">
    <property type="entry name" value="Sigma70_r4_2"/>
    <property type="match status" value="1"/>
</dbReference>
<feature type="domain" description="RNA polymerase sigma factor 70 region 4 type 2" evidence="6">
    <location>
        <begin position="126"/>
        <end position="175"/>
    </location>
</feature>